<dbReference type="Proteomes" id="UP000199399">
    <property type="component" value="Unassembled WGS sequence"/>
</dbReference>
<accession>A0A1G7Y689</accession>
<dbReference type="PANTHER" id="PTHR36505">
    <property type="entry name" value="BLR1072 PROTEIN"/>
    <property type="match status" value="1"/>
</dbReference>
<keyword evidence="3" id="KW-1185">Reference proteome</keyword>
<dbReference type="InterPro" id="IPR011033">
    <property type="entry name" value="PRC_barrel-like_sf"/>
</dbReference>
<reference evidence="3" key="1">
    <citation type="submission" date="2016-10" db="EMBL/GenBank/DDBJ databases">
        <authorList>
            <person name="Varghese N."/>
            <person name="Submissions S."/>
        </authorList>
    </citation>
    <scope>NUCLEOTIDE SEQUENCE [LARGE SCALE GENOMIC DNA]</scope>
    <source>
        <strain evidence="3">DSM 16477</strain>
    </source>
</reference>
<dbReference type="InterPro" id="IPR027275">
    <property type="entry name" value="PRC-brl_dom"/>
</dbReference>
<dbReference type="STRING" id="218672.SAMN04489759_11444"/>
<dbReference type="AlphaFoldDB" id="A0A1G7Y689"/>
<dbReference type="EMBL" id="FNBP01000014">
    <property type="protein sequence ID" value="SDG91766.1"/>
    <property type="molecule type" value="Genomic_DNA"/>
</dbReference>
<protein>
    <submittedName>
        <fullName evidence="2">PRC-barrel domain-containing protein</fullName>
    </submittedName>
</protein>
<dbReference type="SUPFAM" id="SSF50346">
    <property type="entry name" value="PRC-barrel domain"/>
    <property type="match status" value="1"/>
</dbReference>
<dbReference type="Gene3D" id="2.30.30.240">
    <property type="entry name" value="PRC-barrel domain"/>
    <property type="match status" value="1"/>
</dbReference>
<dbReference type="RefSeq" id="WP_425274359.1">
    <property type="nucleotide sequence ID" value="NZ_FNBP01000014.1"/>
</dbReference>
<organism evidence="2 3">
    <name type="scientific">Sulfitobacter delicatus</name>
    <dbReference type="NCBI Taxonomy" id="218672"/>
    <lineage>
        <taxon>Bacteria</taxon>
        <taxon>Pseudomonadati</taxon>
        <taxon>Pseudomonadota</taxon>
        <taxon>Alphaproteobacteria</taxon>
        <taxon>Rhodobacterales</taxon>
        <taxon>Roseobacteraceae</taxon>
        <taxon>Sulfitobacter</taxon>
    </lineage>
</organism>
<feature type="domain" description="PRC-barrel" evidence="1">
    <location>
        <begin position="16"/>
        <end position="89"/>
    </location>
</feature>
<proteinExistence type="predicted"/>
<sequence>MTDTMTGTTAPASLVSSNNVNGTAVFGADGAEIGHIDHLMIDKKSGKVAYAVMGFGGFLGMGEEHYPVPWNALNYDPDRDGFMTNIDEKTVKGAPERTDSWYTDRAWQERTFDHYGVPYYWL</sequence>
<dbReference type="PANTHER" id="PTHR36505:SF1">
    <property type="entry name" value="BLR1072 PROTEIN"/>
    <property type="match status" value="1"/>
</dbReference>
<gene>
    <name evidence="2" type="ORF">SAMN04489759_11444</name>
</gene>
<dbReference type="Pfam" id="PF05239">
    <property type="entry name" value="PRC"/>
    <property type="match status" value="1"/>
</dbReference>
<evidence type="ECO:0000259" key="1">
    <source>
        <dbReference type="Pfam" id="PF05239"/>
    </source>
</evidence>
<evidence type="ECO:0000313" key="2">
    <source>
        <dbReference type="EMBL" id="SDG91766.1"/>
    </source>
</evidence>
<evidence type="ECO:0000313" key="3">
    <source>
        <dbReference type="Proteomes" id="UP000199399"/>
    </source>
</evidence>
<name>A0A1G7Y689_9RHOB</name>